<evidence type="ECO:0000313" key="2">
    <source>
        <dbReference type="EMBL" id="RAI85592.1"/>
    </source>
</evidence>
<dbReference type="SUPFAM" id="SSF53448">
    <property type="entry name" value="Nucleotide-diphospho-sugar transferases"/>
    <property type="match status" value="1"/>
</dbReference>
<dbReference type="CDD" id="cd00761">
    <property type="entry name" value="Glyco_tranf_GTA_type"/>
    <property type="match status" value="1"/>
</dbReference>
<evidence type="ECO:0000259" key="1">
    <source>
        <dbReference type="Pfam" id="PF00535"/>
    </source>
</evidence>
<dbReference type="AlphaFoldDB" id="A0A327P3Y2"/>
<organism evidence="2 3">
    <name type="scientific">Algoriphagus yeomjeoni</name>
    <dbReference type="NCBI Taxonomy" id="291403"/>
    <lineage>
        <taxon>Bacteria</taxon>
        <taxon>Pseudomonadati</taxon>
        <taxon>Bacteroidota</taxon>
        <taxon>Cytophagia</taxon>
        <taxon>Cytophagales</taxon>
        <taxon>Cyclobacteriaceae</taxon>
        <taxon>Algoriphagus</taxon>
    </lineage>
</organism>
<dbReference type="InterPro" id="IPR050834">
    <property type="entry name" value="Glycosyltransf_2"/>
</dbReference>
<reference evidence="2 3" key="1">
    <citation type="submission" date="2018-06" db="EMBL/GenBank/DDBJ databases">
        <title>Genomic Encyclopedia of Archaeal and Bacterial Type Strains, Phase II (KMG-II): from individual species to whole genera.</title>
        <authorList>
            <person name="Goeker M."/>
        </authorList>
    </citation>
    <scope>NUCLEOTIDE SEQUENCE [LARGE SCALE GENOMIC DNA]</scope>
    <source>
        <strain evidence="2 3">DSM 23446</strain>
    </source>
</reference>
<dbReference type="InterPro" id="IPR029044">
    <property type="entry name" value="Nucleotide-diphossugar_trans"/>
</dbReference>
<dbReference type="EMBL" id="QLLK01000013">
    <property type="protein sequence ID" value="RAI85592.1"/>
    <property type="molecule type" value="Genomic_DNA"/>
</dbReference>
<proteinExistence type="predicted"/>
<keyword evidence="2" id="KW-0808">Transferase</keyword>
<comment type="caution">
    <text evidence="2">The sequence shown here is derived from an EMBL/GenBank/DDBJ whole genome shotgun (WGS) entry which is preliminary data.</text>
</comment>
<gene>
    <name evidence="2" type="ORF">LV83_03672</name>
</gene>
<dbReference type="RefSeq" id="WP_111612992.1">
    <property type="nucleotide sequence ID" value="NZ_QLLK01000013.1"/>
</dbReference>
<dbReference type="InterPro" id="IPR001173">
    <property type="entry name" value="Glyco_trans_2-like"/>
</dbReference>
<dbReference type="PANTHER" id="PTHR43685">
    <property type="entry name" value="GLYCOSYLTRANSFERASE"/>
    <property type="match status" value="1"/>
</dbReference>
<dbReference type="GO" id="GO:0016740">
    <property type="term" value="F:transferase activity"/>
    <property type="evidence" value="ECO:0007669"/>
    <property type="project" value="UniProtKB-KW"/>
</dbReference>
<accession>A0A327P3Y2</accession>
<feature type="domain" description="Glycosyltransferase 2-like" evidence="1">
    <location>
        <begin position="6"/>
        <end position="115"/>
    </location>
</feature>
<evidence type="ECO:0000313" key="3">
    <source>
        <dbReference type="Proteomes" id="UP000249610"/>
    </source>
</evidence>
<dbReference type="Proteomes" id="UP000249610">
    <property type="component" value="Unassembled WGS sequence"/>
</dbReference>
<sequence>MKPFFSVIVPVYNSEKTVARAINSVLAQTFEDWELVLIDDGSIDESFSAMKSFEAIPNVILYKQENKGVSFSRNKGVSVSSGTWLVFLDADDELTSDALINFASRILQNAEAKAILGGFKKLKDNEEVDYIPRNNKPQSTLSGSFAILRTFFNELGAYDSTLKFSENTELFHRIFISECQIEYVEEVVLIYYESLNGGSKNLKNMIDSLLIILDKHSSTLSPHVKYLYRQILGVNYLRFQNYPRARTQLLKALYIKPYKLTTLARLCISLIPPLSKKIYPMEIKS</sequence>
<name>A0A327P3Y2_9BACT</name>
<keyword evidence="3" id="KW-1185">Reference proteome</keyword>
<dbReference type="Gene3D" id="3.90.550.10">
    <property type="entry name" value="Spore Coat Polysaccharide Biosynthesis Protein SpsA, Chain A"/>
    <property type="match status" value="1"/>
</dbReference>
<dbReference type="PANTHER" id="PTHR43685:SF2">
    <property type="entry name" value="GLYCOSYLTRANSFERASE 2-LIKE DOMAIN-CONTAINING PROTEIN"/>
    <property type="match status" value="1"/>
</dbReference>
<dbReference type="Pfam" id="PF00535">
    <property type="entry name" value="Glycos_transf_2"/>
    <property type="match status" value="1"/>
</dbReference>
<dbReference type="OrthoDB" id="6307329at2"/>
<protein>
    <submittedName>
        <fullName evidence="2">Glycosyltransferase involved in cell wall biosynthesis</fullName>
    </submittedName>
</protein>